<protein>
    <submittedName>
        <fullName evidence="2">Uncharacterized protein</fullName>
    </submittedName>
</protein>
<evidence type="ECO:0000313" key="2">
    <source>
        <dbReference type="EMBL" id="KNZ55007.1"/>
    </source>
</evidence>
<accession>A0A0L6V3B5</accession>
<evidence type="ECO:0000313" key="3">
    <source>
        <dbReference type="Proteomes" id="UP000037035"/>
    </source>
</evidence>
<proteinExistence type="predicted"/>
<feature type="region of interest" description="Disordered" evidence="1">
    <location>
        <begin position="103"/>
        <end position="123"/>
    </location>
</feature>
<comment type="caution">
    <text evidence="2">The sequence shown here is derived from an EMBL/GenBank/DDBJ whole genome shotgun (WGS) entry which is preliminary data.</text>
</comment>
<reference evidence="2 3" key="1">
    <citation type="submission" date="2015-08" db="EMBL/GenBank/DDBJ databases">
        <title>Next Generation Sequencing and Analysis of the Genome of Puccinia sorghi L Schw, the Causal Agent of Maize Common Rust.</title>
        <authorList>
            <person name="Rochi L."/>
            <person name="Burguener G."/>
            <person name="Darino M."/>
            <person name="Turjanski A."/>
            <person name="Kreff E."/>
            <person name="Dieguez M.J."/>
            <person name="Sacco F."/>
        </authorList>
    </citation>
    <scope>NUCLEOTIDE SEQUENCE [LARGE SCALE GENOMIC DNA]</scope>
    <source>
        <strain evidence="2 3">RO10H11247</strain>
    </source>
</reference>
<dbReference type="VEuPathDB" id="FungiDB:VP01_2797g3"/>
<dbReference type="Proteomes" id="UP000037035">
    <property type="component" value="Unassembled WGS sequence"/>
</dbReference>
<sequence length="123" mass="14030">MLHVNCRQLRGVQGLIPDMGIGPWYDPQIRYCPGGWDRQKNIPTSSTSNNEEIDSKHNQPEAANILPKRSWVWNHLKEADEVGYLFCQFVFRSGKICGIKLKKEKSSSTNTKKKLSQLPAVDM</sequence>
<feature type="region of interest" description="Disordered" evidence="1">
    <location>
        <begin position="40"/>
        <end position="61"/>
    </location>
</feature>
<evidence type="ECO:0000256" key="1">
    <source>
        <dbReference type="SAM" id="MobiDB-lite"/>
    </source>
</evidence>
<dbReference type="EMBL" id="LAVV01007720">
    <property type="protein sequence ID" value="KNZ55007.1"/>
    <property type="molecule type" value="Genomic_DNA"/>
</dbReference>
<feature type="compositionally biased region" description="Polar residues" evidence="1">
    <location>
        <begin position="41"/>
        <end position="50"/>
    </location>
</feature>
<gene>
    <name evidence="2" type="ORF">VP01_2797g3</name>
</gene>
<keyword evidence="3" id="KW-1185">Reference proteome</keyword>
<organism evidence="2 3">
    <name type="scientific">Puccinia sorghi</name>
    <dbReference type="NCBI Taxonomy" id="27349"/>
    <lineage>
        <taxon>Eukaryota</taxon>
        <taxon>Fungi</taxon>
        <taxon>Dikarya</taxon>
        <taxon>Basidiomycota</taxon>
        <taxon>Pucciniomycotina</taxon>
        <taxon>Pucciniomycetes</taxon>
        <taxon>Pucciniales</taxon>
        <taxon>Pucciniaceae</taxon>
        <taxon>Puccinia</taxon>
    </lineage>
</organism>
<dbReference type="AlphaFoldDB" id="A0A0L6V3B5"/>
<name>A0A0L6V3B5_9BASI</name>